<comment type="caution">
    <text evidence="2">The sequence shown here is derived from an EMBL/GenBank/DDBJ whole genome shotgun (WGS) entry which is preliminary data.</text>
</comment>
<proteinExistence type="predicted"/>
<sequence length="563" mass="65077">MAEISSTMSSDFCYYCNNPDVGAERQCALADPEACAPCQRLSELDGRIEETKRMLVGLAKERQDVKERMNHVHDRVIHRLPLEIASRIFEWAMPWDEVDFDKFFAPTYMKSAPFVISSVSRQWRNMAHSTPRIWTNILLWDRGYDAFTLPSPSIVEDMISRACNFPLFIDFYARDSLQSDHAVALADILVRHSRNWVQLTYEGPFNLIPHFLPKDEDNLPLLRRLHLTNVNLTDFPVRSFDLRVVELEALLISGFKFTANRLNWKCLHELEINDISSLTDCYAALQNSYHLTRCILREPTMFLDYNPDELLVSRPPLFHPNLQYLEIAGHPLYGDILQYLDCPSLHTLVLGCHRPYSRRADIPLVVQFVNRSCRFLESLSIIRAQFLDSDIDMLCSDFYALRCLHLSIPAGSAEMAVKVLFTHLAEFVIIDGEKMPRYLPNLHSLTVTMNQPGPDFNHWHLLPDIFGISTHIVDGGTYSTERHRHTLKSISVSLHQPYDYFSPRDYPSKSEIYESFGRHALERIAWLDAEAGVKWTIRMGNPMYELEDVFRPALDWCRSSAAE</sequence>
<gene>
    <name evidence="2" type="ORF">BDN70DRAFT_996657</name>
</gene>
<evidence type="ECO:0000256" key="1">
    <source>
        <dbReference type="SAM" id="Coils"/>
    </source>
</evidence>
<feature type="coiled-coil region" evidence="1">
    <location>
        <begin position="41"/>
        <end position="68"/>
    </location>
</feature>
<reference evidence="2" key="1">
    <citation type="submission" date="2020-11" db="EMBL/GenBank/DDBJ databases">
        <authorList>
            <consortium name="DOE Joint Genome Institute"/>
            <person name="Ahrendt S."/>
            <person name="Riley R."/>
            <person name="Andreopoulos W."/>
            <person name="Labutti K."/>
            <person name="Pangilinan J."/>
            <person name="Ruiz-Duenas F.J."/>
            <person name="Barrasa J.M."/>
            <person name="Sanchez-Garcia M."/>
            <person name="Camarero S."/>
            <person name="Miyauchi S."/>
            <person name="Serrano A."/>
            <person name="Linde D."/>
            <person name="Babiker R."/>
            <person name="Drula E."/>
            <person name="Ayuso-Fernandez I."/>
            <person name="Pacheco R."/>
            <person name="Padilla G."/>
            <person name="Ferreira P."/>
            <person name="Barriuso J."/>
            <person name="Kellner H."/>
            <person name="Castanera R."/>
            <person name="Alfaro M."/>
            <person name="Ramirez L."/>
            <person name="Pisabarro A.G."/>
            <person name="Kuo A."/>
            <person name="Tritt A."/>
            <person name="Lipzen A."/>
            <person name="He G."/>
            <person name="Yan M."/>
            <person name="Ng V."/>
            <person name="Cullen D."/>
            <person name="Martin F."/>
            <person name="Rosso M.-N."/>
            <person name="Henrissat B."/>
            <person name="Hibbett D."/>
            <person name="Martinez A.T."/>
            <person name="Grigoriev I.V."/>
        </authorList>
    </citation>
    <scope>NUCLEOTIDE SEQUENCE</scope>
    <source>
        <strain evidence="2">CIRM-BRFM 674</strain>
    </source>
</reference>
<evidence type="ECO:0008006" key="4">
    <source>
        <dbReference type="Google" id="ProtNLM"/>
    </source>
</evidence>
<dbReference type="SUPFAM" id="SSF52047">
    <property type="entry name" value="RNI-like"/>
    <property type="match status" value="1"/>
</dbReference>
<keyword evidence="3" id="KW-1185">Reference proteome</keyword>
<keyword evidence="1" id="KW-0175">Coiled coil</keyword>
<dbReference type="OrthoDB" id="2966874at2759"/>
<accession>A0A9P6CX03</accession>
<dbReference type="AlphaFoldDB" id="A0A9P6CX03"/>
<organism evidence="2 3">
    <name type="scientific">Pholiota conissans</name>
    <dbReference type="NCBI Taxonomy" id="109636"/>
    <lineage>
        <taxon>Eukaryota</taxon>
        <taxon>Fungi</taxon>
        <taxon>Dikarya</taxon>
        <taxon>Basidiomycota</taxon>
        <taxon>Agaricomycotina</taxon>
        <taxon>Agaricomycetes</taxon>
        <taxon>Agaricomycetidae</taxon>
        <taxon>Agaricales</taxon>
        <taxon>Agaricineae</taxon>
        <taxon>Strophariaceae</taxon>
        <taxon>Pholiota</taxon>
    </lineage>
</organism>
<evidence type="ECO:0000313" key="2">
    <source>
        <dbReference type="EMBL" id="KAF9475118.1"/>
    </source>
</evidence>
<dbReference type="InterPro" id="IPR032675">
    <property type="entry name" value="LRR_dom_sf"/>
</dbReference>
<dbReference type="Gene3D" id="3.80.10.10">
    <property type="entry name" value="Ribonuclease Inhibitor"/>
    <property type="match status" value="1"/>
</dbReference>
<dbReference type="Proteomes" id="UP000807469">
    <property type="component" value="Unassembled WGS sequence"/>
</dbReference>
<name>A0A9P6CX03_9AGAR</name>
<evidence type="ECO:0000313" key="3">
    <source>
        <dbReference type="Proteomes" id="UP000807469"/>
    </source>
</evidence>
<dbReference type="EMBL" id="MU155347">
    <property type="protein sequence ID" value="KAF9475118.1"/>
    <property type="molecule type" value="Genomic_DNA"/>
</dbReference>
<protein>
    <recommendedName>
        <fullName evidence="4">F-box domain-containing protein</fullName>
    </recommendedName>
</protein>